<keyword evidence="1" id="KW-1133">Transmembrane helix</keyword>
<evidence type="ECO:0000313" key="2">
    <source>
        <dbReference type="EMBL" id="UOE42467.1"/>
    </source>
</evidence>
<gene>
    <name evidence="2" type="ORF">MTP09_11155</name>
</gene>
<feature type="transmembrane region" description="Helical" evidence="1">
    <location>
        <begin position="52"/>
        <end position="76"/>
    </location>
</feature>
<keyword evidence="3" id="KW-1185">Reference proteome</keyword>
<evidence type="ECO:0000256" key="1">
    <source>
        <dbReference type="SAM" id="Phobius"/>
    </source>
</evidence>
<dbReference type="EMBL" id="CP094532">
    <property type="protein sequence ID" value="UOE42467.1"/>
    <property type="molecule type" value="Genomic_DNA"/>
</dbReference>
<evidence type="ECO:0000313" key="3">
    <source>
        <dbReference type="Proteomes" id="UP000831460"/>
    </source>
</evidence>
<sequence length="352" mass="41133">MKTNKIFRRKSFWAGLLLAQFLLFFVLSKVPTAVYKFENFFEFQKGLHQKLFSFLPFSVGDVFYVLLGIVTVFLIIKIINKKSRNSGLIKFLVLLNVLYFTYQIFWGMLYFQKPLIEKLPQKEPDVEAMKALALKYLEQCKQTRYLVDEDRYGVFKVYRKKALKSEILKQQAVLPQFINDKKAGVINSFKPSLFKGVMSYTGILGYYNPFTAEANYNSELPSTYLPFTLAHESAHQLGYAREQEANFIGYLIGKNSTNDELRYSTEYFVLKSLLNAIASEDEKFVKSIINQYSEEMKRDRFAERMFNRRHAGFLDAFFGFTNDLFLKSNQQEGSVTYSYFVDLLLRYESSAQ</sequence>
<name>A0ABY4BWB1_9FLAO</name>
<keyword evidence="1" id="KW-0812">Transmembrane</keyword>
<protein>
    <submittedName>
        <fullName evidence="2">DUF3810 domain-containing protein</fullName>
    </submittedName>
</protein>
<reference evidence="2 3" key="1">
    <citation type="submission" date="2022-03" db="EMBL/GenBank/DDBJ databases">
        <title>Chryseobacterium sp. isolated from particulate matters in swine house.</title>
        <authorList>
            <person name="Won M."/>
            <person name="Kim S.-J."/>
            <person name="Kwon S.-W."/>
        </authorList>
    </citation>
    <scope>NUCLEOTIDE SEQUENCE [LARGE SCALE GENOMIC DNA]</scope>
    <source>
        <strain evidence="2 3">SC2-2</strain>
    </source>
</reference>
<dbReference type="Proteomes" id="UP000831460">
    <property type="component" value="Chromosome"/>
</dbReference>
<proteinExistence type="predicted"/>
<keyword evidence="1" id="KW-0472">Membrane</keyword>
<dbReference type="InterPro" id="IPR024294">
    <property type="entry name" value="DUF3810"/>
</dbReference>
<feature type="transmembrane region" description="Helical" evidence="1">
    <location>
        <begin position="88"/>
        <end position="111"/>
    </location>
</feature>
<organism evidence="2 3">
    <name type="scientific">Chryseobacterium suipulveris</name>
    <dbReference type="NCBI Taxonomy" id="2929800"/>
    <lineage>
        <taxon>Bacteria</taxon>
        <taxon>Pseudomonadati</taxon>
        <taxon>Bacteroidota</taxon>
        <taxon>Flavobacteriia</taxon>
        <taxon>Flavobacteriales</taxon>
        <taxon>Weeksellaceae</taxon>
        <taxon>Chryseobacterium group</taxon>
        <taxon>Chryseobacterium</taxon>
    </lineage>
</organism>
<accession>A0ABY4BWB1</accession>
<dbReference type="Pfam" id="PF12725">
    <property type="entry name" value="DUF3810"/>
    <property type="match status" value="1"/>
</dbReference>